<dbReference type="InterPro" id="IPR001444">
    <property type="entry name" value="Flag_bb_rod_N"/>
</dbReference>
<dbReference type="AlphaFoldDB" id="A0A5C0SCP2"/>
<keyword evidence="8" id="KW-0969">Cilium</keyword>
<keyword evidence="9" id="KW-1185">Reference proteome</keyword>
<dbReference type="PANTHER" id="PTHR30435">
    <property type="entry name" value="FLAGELLAR PROTEIN"/>
    <property type="match status" value="1"/>
</dbReference>
<comment type="similarity">
    <text evidence="2 6">Belongs to the flagella basal body rod proteins family.</text>
</comment>
<evidence type="ECO:0000256" key="1">
    <source>
        <dbReference type="ARBA" id="ARBA00004117"/>
    </source>
</evidence>
<evidence type="ECO:0000256" key="4">
    <source>
        <dbReference type="ARBA" id="ARBA00023143"/>
    </source>
</evidence>
<feature type="domain" description="Flagellar basal body rod protein N-terminal" evidence="7">
    <location>
        <begin position="18"/>
        <end position="41"/>
    </location>
</feature>
<dbReference type="Pfam" id="PF00460">
    <property type="entry name" value="Flg_bb_rod"/>
    <property type="match status" value="1"/>
</dbReference>
<dbReference type="GO" id="GO:0071978">
    <property type="term" value="P:bacterial-type flagellum-dependent swarming motility"/>
    <property type="evidence" value="ECO:0007669"/>
    <property type="project" value="TreeGrafter"/>
</dbReference>
<keyword evidence="4 6" id="KW-0975">Bacterial flagellum</keyword>
<comment type="subcellular location">
    <subcellularLocation>
        <location evidence="1 6">Bacterial flagellum basal body</location>
    </subcellularLocation>
</comment>
<protein>
    <recommendedName>
        <fullName evidence="3 6">Flagellar basal body rod protein FlgB</fullName>
    </recommendedName>
</protein>
<dbReference type="Proteomes" id="UP000324646">
    <property type="component" value="Chromosome"/>
</dbReference>
<evidence type="ECO:0000256" key="2">
    <source>
        <dbReference type="ARBA" id="ARBA00009677"/>
    </source>
</evidence>
<dbReference type="InterPro" id="IPR006300">
    <property type="entry name" value="FlgB"/>
</dbReference>
<dbReference type="EMBL" id="CP042243">
    <property type="protein sequence ID" value="QEK12283.1"/>
    <property type="molecule type" value="Genomic_DNA"/>
</dbReference>
<dbReference type="OrthoDB" id="9792068at2"/>
<dbReference type="GO" id="GO:0030694">
    <property type="term" value="C:bacterial-type flagellum basal body, rod"/>
    <property type="evidence" value="ECO:0007669"/>
    <property type="project" value="InterPro"/>
</dbReference>
<name>A0A5C0SCP2_CRATE</name>
<dbReference type="NCBIfam" id="TIGR01396">
    <property type="entry name" value="FlgB"/>
    <property type="match status" value="1"/>
</dbReference>
<sequence length="136" mass="15839">MNILDKSFKHINILEKSMNASWLRNEVISNNIANVNTPKFKRSIVKFESILAERISNDRIEVKLTHKKHLPLEIDIDDIEPTVIKDRKSKYRKDGNNVNIDVEMANLSKNTIRFNMLSQIVSQNLRKLKLVVKDGR</sequence>
<evidence type="ECO:0000259" key="7">
    <source>
        <dbReference type="Pfam" id="PF00460"/>
    </source>
</evidence>
<evidence type="ECO:0000313" key="9">
    <source>
        <dbReference type="Proteomes" id="UP000324646"/>
    </source>
</evidence>
<accession>A0A5C0SCP2</accession>
<gene>
    <name evidence="8" type="primary">flgB</name>
    <name evidence="8" type="ORF">FQB35_07770</name>
</gene>
<comment type="function">
    <text evidence="5 6">Structural component of flagellum, the bacterial motility apparatus. Part of the rod structure of flagellar basal body.</text>
</comment>
<dbReference type="KEGG" id="crs:FQB35_07770"/>
<dbReference type="PIRSF" id="PIRSF002889">
    <property type="entry name" value="Rod_FlgB"/>
    <property type="match status" value="1"/>
</dbReference>
<evidence type="ECO:0000256" key="5">
    <source>
        <dbReference type="ARBA" id="ARBA00024934"/>
    </source>
</evidence>
<organism evidence="8 9">
    <name type="scientific">Crassaminicella thermophila</name>
    <dbReference type="NCBI Taxonomy" id="2599308"/>
    <lineage>
        <taxon>Bacteria</taxon>
        <taxon>Bacillati</taxon>
        <taxon>Bacillota</taxon>
        <taxon>Clostridia</taxon>
        <taxon>Eubacteriales</taxon>
        <taxon>Clostridiaceae</taxon>
        <taxon>Crassaminicella</taxon>
    </lineage>
</organism>
<dbReference type="PANTHER" id="PTHR30435:SF12">
    <property type="entry name" value="FLAGELLAR BASAL BODY ROD PROTEIN FLGB"/>
    <property type="match status" value="1"/>
</dbReference>
<keyword evidence="8" id="KW-0282">Flagellum</keyword>
<proteinExistence type="inferred from homology"/>
<evidence type="ECO:0000256" key="3">
    <source>
        <dbReference type="ARBA" id="ARBA00014376"/>
    </source>
</evidence>
<evidence type="ECO:0000313" key="8">
    <source>
        <dbReference type="EMBL" id="QEK12283.1"/>
    </source>
</evidence>
<dbReference type="RefSeq" id="WP_148809438.1">
    <property type="nucleotide sequence ID" value="NZ_CP042243.1"/>
</dbReference>
<keyword evidence="8" id="KW-0966">Cell projection</keyword>
<reference evidence="8 9" key="1">
    <citation type="submission" date="2019-07" db="EMBL/GenBank/DDBJ databases">
        <title>Complete genome of Crassaminicella thermophila SY095.</title>
        <authorList>
            <person name="Li X."/>
        </authorList>
    </citation>
    <scope>NUCLEOTIDE SEQUENCE [LARGE SCALE GENOMIC DNA]</scope>
    <source>
        <strain evidence="8 9">SY095</strain>
    </source>
</reference>
<comment type="subunit">
    <text evidence="6">The basal body constitutes a major portion of the flagellar organelle and consists of a number of rings mounted on a central rod.</text>
</comment>
<evidence type="ECO:0000256" key="6">
    <source>
        <dbReference type="PIRNR" id="PIRNR002889"/>
    </source>
</evidence>